<keyword evidence="2" id="KW-1185">Reference proteome</keyword>
<sequence length="197" mass="23055">MHFDYQDKSQVIRTNSSDWSPEEDSSYDYLFPEDSFLMKLAVPLTANEENLIHEFYQKMEEVEAQNNQERKENIHNPSINCTESALKRIKCLVDEYLKRGIRLNSSYKDSTVTNLIFERIRYVLDGIVRVTYNSTAYGQLRPYDVSNYDEDYDDEYELFKGSSSEIVSSIIGDLLTKGGKVKRSSFYYERLTHVTLV</sequence>
<proteinExistence type="predicted"/>
<organism evidence="1 2">
    <name type="scientific">Candidatus Mesenet longicola</name>
    <dbReference type="NCBI Taxonomy" id="1892558"/>
    <lineage>
        <taxon>Bacteria</taxon>
        <taxon>Pseudomonadati</taxon>
        <taxon>Pseudomonadota</taxon>
        <taxon>Alphaproteobacteria</taxon>
        <taxon>Rickettsiales</taxon>
        <taxon>Anaplasmataceae</taxon>
        <taxon>Candidatus Mesenet</taxon>
    </lineage>
</organism>
<dbReference type="AlphaFoldDB" id="A0A8J3HW48"/>
<accession>A0A8J3HW48</accession>
<dbReference type="Proteomes" id="UP000637906">
    <property type="component" value="Unassembled WGS sequence"/>
</dbReference>
<evidence type="ECO:0000313" key="2">
    <source>
        <dbReference type="Proteomes" id="UP000637906"/>
    </source>
</evidence>
<gene>
    <name evidence="1" type="ORF">sL5_10670</name>
</gene>
<reference evidence="1 2" key="1">
    <citation type="journal article" date="2021" name="Microb. Ecol.">
        <title>Candidatus Mesenet longicola: Novel Endosymbionts of Brontispa longissima that Induce Cytoplasmic Incompatibility.</title>
        <authorList>
            <person name="Takano S."/>
            <person name="Gotoh Y."/>
            <person name="Hayashi T."/>
        </authorList>
    </citation>
    <scope>NUCLEOTIDE SEQUENCE [LARGE SCALE GENOMIC DNA]</scope>
    <source>
        <strain evidence="1">L5</strain>
    </source>
</reference>
<evidence type="ECO:0000313" key="1">
    <source>
        <dbReference type="EMBL" id="GHM60074.1"/>
    </source>
</evidence>
<name>A0A8J3HW48_9RICK</name>
<comment type="caution">
    <text evidence="1">The sequence shown here is derived from an EMBL/GenBank/DDBJ whole genome shotgun (WGS) entry which is preliminary data.</text>
</comment>
<protein>
    <submittedName>
        <fullName evidence="1">Uncharacterized protein</fullName>
    </submittedName>
</protein>
<dbReference type="EMBL" id="BNGU01000068">
    <property type="protein sequence ID" value="GHM60074.1"/>
    <property type="molecule type" value="Genomic_DNA"/>
</dbReference>